<dbReference type="EMBL" id="FTPD01000002">
    <property type="protein sequence ID" value="SIT53152.1"/>
    <property type="molecule type" value="Genomic_DNA"/>
</dbReference>
<dbReference type="AlphaFoldDB" id="A0A1R3UZU8"/>
<proteinExistence type="predicted"/>
<accession>A0A1R3UZU8</accession>
<dbReference type="STRING" id="1631249.BQ8794_100043"/>
<name>A0A1R3UZU8_9HYPH</name>
<evidence type="ECO:0000313" key="1">
    <source>
        <dbReference type="EMBL" id="SIT53152.1"/>
    </source>
</evidence>
<sequence>MKPATTPKAVTNTVSFTRDQMVMITEKAVFAFYRRFERRPTEQEQAALVSCLTRYFLAPDAPSNRLQ</sequence>
<evidence type="ECO:0000313" key="2">
    <source>
        <dbReference type="Proteomes" id="UP000188388"/>
    </source>
</evidence>
<keyword evidence="2" id="KW-1185">Reference proteome</keyword>
<protein>
    <submittedName>
        <fullName evidence="1">Uncharacterized protein</fullName>
    </submittedName>
</protein>
<reference evidence="2" key="1">
    <citation type="submission" date="2017-01" db="EMBL/GenBank/DDBJ databases">
        <authorList>
            <person name="Brunel B."/>
        </authorList>
    </citation>
    <scope>NUCLEOTIDE SEQUENCE [LARGE SCALE GENOMIC DNA]</scope>
</reference>
<organism evidence="1 2">
    <name type="scientific">Mesorhizobium prunaredense</name>
    <dbReference type="NCBI Taxonomy" id="1631249"/>
    <lineage>
        <taxon>Bacteria</taxon>
        <taxon>Pseudomonadati</taxon>
        <taxon>Pseudomonadota</taxon>
        <taxon>Alphaproteobacteria</taxon>
        <taxon>Hyphomicrobiales</taxon>
        <taxon>Phyllobacteriaceae</taxon>
        <taxon>Mesorhizobium</taxon>
    </lineage>
</organism>
<gene>
    <name evidence="1" type="ORF">BQ8794_100043</name>
</gene>
<dbReference type="Proteomes" id="UP000188388">
    <property type="component" value="Unassembled WGS sequence"/>
</dbReference>
<dbReference type="RefSeq" id="WP_077372610.1">
    <property type="nucleotide sequence ID" value="NZ_FTPD01000002.1"/>
</dbReference>